<sequence>MVYIYYKFSGYSFKSFPFTWFLIYKKNNIIACPHKRTPKSIYSFTNKLLIYKKTNNLYYIPQKDCL</sequence>
<dbReference type="KEGG" id="eus:EUTSA_v10010037mg"/>
<gene>
    <name evidence="1" type="ORF">EUTSA_v10010037mg</name>
</gene>
<dbReference type="Proteomes" id="UP000030689">
    <property type="component" value="Unassembled WGS sequence"/>
</dbReference>
<reference evidence="1 2" key="1">
    <citation type="journal article" date="2013" name="Front. Plant Sci.">
        <title>The Reference Genome of the Halophytic Plant Eutrema salsugineum.</title>
        <authorList>
            <person name="Yang R."/>
            <person name="Jarvis D.E."/>
            <person name="Chen H."/>
            <person name="Beilstein M.A."/>
            <person name="Grimwood J."/>
            <person name="Jenkins J."/>
            <person name="Shu S."/>
            <person name="Prochnik S."/>
            <person name="Xin M."/>
            <person name="Ma C."/>
            <person name="Schmutz J."/>
            <person name="Wing R.A."/>
            <person name="Mitchell-Olds T."/>
            <person name="Schumaker K.S."/>
            <person name="Wang X."/>
        </authorList>
    </citation>
    <scope>NUCLEOTIDE SEQUENCE [LARGE SCALE GENOMIC DNA]</scope>
</reference>
<accession>V4MRG8</accession>
<name>V4MRG8_EUTSA</name>
<protein>
    <submittedName>
        <fullName evidence="1">Uncharacterized protein</fullName>
    </submittedName>
</protein>
<organism evidence="1 2">
    <name type="scientific">Eutrema salsugineum</name>
    <name type="common">Saltwater cress</name>
    <name type="synonym">Sisymbrium salsugineum</name>
    <dbReference type="NCBI Taxonomy" id="72664"/>
    <lineage>
        <taxon>Eukaryota</taxon>
        <taxon>Viridiplantae</taxon>
        <taxon>Streptophyta</taxon>
        <taxon>Embryophyta</taxon>
        <taxon>Tracheophyta</taxon>
        <taxon>Spermatophyta</taxon>
        <taxon>Magnoliopsida</taxon>
        <taxon>eudicotyledons</taxon>
        <taxon>Gunneridae</taxon>
        <taxon>Pentapetalae</taxon>
        <taxon>rosids</taxon>
        <taxon>malvids</taxon>
        <taxon>Brassicales</taxon>
        <taxon>Brassicaceae</taxon>
        <taxon>Eutremeae</taxon>
        <taxon>Eutrema</taxon>
    </lineage>
</organism>
<proteinExistence type="predicted"/>
<evidence type="ECO:0000313" key="1">
    <source>
        <dbReference type="EMBL" id="ESQ34351.1"/>
    </source>
</evidence>
<dbReference type="Gramene" id="ESQ34351">
    <property type="protein sequence ID" value="ESQ34351"/>
    <property type="gene ID" value="EUTSA_v10010037mg"/>
</dbReference>
<keyword evidence="2" id="KW-1185">Reference proteome</keyword>
<dbReference type="EMBL" id="KI517683">
    <property type="protein sequence ID" value="ESQ34351.1"/>
    <property type="molecule type" value="Genomic_DNA"/>
</dbReference>
<dbReference type="AlphaFoldDB" id="V4MRG8"/>
<evidence type="ECO:0000313" key="2">
    <source>
        <dbReference type="Proteomes" id="UP000030689"/>
    </source>
</evidence>